<proteinExistence type="predicted"/>
<dbReference type="OrthoDB" id="2684236at2759"/>
<dbReference type="GeneID" id="8438780"/>
<organism evidence="2 3">
    <name type="scientific">Uncinocarpus reesii (strain UAMH 1704)</name>
    <dbReference type="NCBI Taxonomy" id="336963"/>
    <lineage>
        <taxon>Eukaryota</taxon>
        <taxon>Fungi</taxon>
        <taxon>Dikarya</taxon>
        <taxon>Ascomycota</taxon>
        <taxon>Pezizomycotina</taxon>
        <taxon>Eurotiomycetes</taxon>
        <taxon>Eurotiomycetidae</taxon>
        <taxon>Onygenales</taxon>
        <taxon>Onygenaceae</taxon>
        <taxon>Uncinocarpus</taxon>
    </lineage>
</organism>
<evidence type="ECO:0000313" key="3">
    <source>
        <dbReference type="Proteomes" id="UP000002058"/>
    </source>
</evidence>
<dbReference type="HOGENOM" id="CLU_010103_3_1_1"/>
<dbReference type="InterPro" id="IPR009836">
    <property type="entry name" value="GRDP-like"/>
</dbReference>
<evidence type="ECO:0000313" key="2">
    <source>
        <dbReference type="EMBL" id="EEP76882.1"/>
    </source>
</evidence>
<evidence type="ECO:0000256" key="1">
    <source>
        <dbReference type="SAM" id="MobiDB-lite"/>
    </source>
</evidence>
<accession>C4JJC4</accession>
<feature type="compositionally biased region" description="Polar residues" evidence="1">
    <location>
        <begin position="23"/>
        <end position="32"/>
    </location>
</feature>
<dbReference type="PANTHER" id="PTHR34365:SF7">
    <property type="entry name" value="GLYCINE-RICH DOMAIN-CONTAINING PROTEIN 1"/>
    <property type="match status" value="1"/>
</dbReference>
<dbReference type="KEGG" id="ure:UREG_01731"/>
<feature type="region of interest" description="Disordered" evidence="1">
    <location>
        <begin position="1"/>
        <end position="32"/>
    </location>
</feature>
<dbReference type="EMBL" id="CH476615">
    <property type="protein sequence ID" value="EEP76882.1"/>
    <property type="molecule type" value="Genomic_DNA"/>
</dbReference>
<dbReference type="InParanoid" id="C4JJC4"/>
<dbReference type="Proteomes" id="UP000002058">
    <property type="component" value="Unassembled WGS sequence"/>
</dbReference>
<dbReference type="Pfam" id="PF07173">
    <property type="entry name" value="GRDP-like"/>
    <property type="match status" value="1"/>
</dbReference>
<dbReference type="AlphaFoldDB" id="C4JJC4"/>
<dbReference type="RefSeq" id="XP_002542215.1">
    <property type="nucleotide sequence ID" value="XM_002542169.1"/>
</dbReference>
<dbReference type="VEuPathDB" id="FungiDB:UREG_01731"/>
<reference evidence="3" key="1">
    <citation type="journal article" date="2009" name="Genome Res.">
        <title>Comparative genomic analyses of the human fungal pathogens Coccidioides and their relatives.</title>
        <authorList>
            <person name="Sharpton T.J."/>
            <person name="Stajich J.E."/>
            <person name="Rounsley S.D."/>
            <person name="Gardner M.J."/>
            <person name="Wortman J.R."/>
            <person name="Jordar V.S."/>
            <person name="Maiti R."/>
            <person name="Kodira C.D."/>
            <person name="Neafsey D.E."/>
            <person name="Zeng Q."/>
            <person name="Hung C.-Y."/>
            <person name="McMahan C."/>
            <person name="Muszewska A."/>
            <person name="Grynberg M."/>
            <person name="Mandel M.A."/>
            <person name="Kellner E.M."/>
            <person name="Barker B.M."/>
            <person name="Galgiani J.N."/>
            <person name="Orbach M.J."/>
            <person name="Kirkland T.N."/>
            <person name="Cole G.T."/>
            <person name="Henn M.R."/>
            <person name="Birren B.W."/>
            <person name="Taylor J.W."/>
        </authorList>
    </citation>
    <scope>NUCLEOTIDE SEQUENCE [LARGE SCALE GENOMIC DNA]</scope>
    <source>
        <strain evidence="3">UAMH 1704</strain>
    </source>
</reference>
<dbReference type="PANTHER" id="PTHR34365">
    <property type="entry name" value="ENOLASE (DUF1399)"/>
    <property type="match status" value="1"/>
</dbReference>
<gene>
    <name evidence="2" type="ORF">UREG_01731</name>
</gene>
<keyword evidence="3" id="KW-1185">Reference proteome</keyword>
<dbReference type="OMA" id="EVPWTTC"/>
<sequence length="644" mass="70655">MSKNPAFSREESGPVRDLPPANTEPSNIPPQYSQYPQANLNGLQGEGFLVQGIRDLNLEVPFGTSGKPSAQVTADECIAHLKLLTALADLRDIISKTDGLFDLHDAVYIDPEAPEDRKTKVAALVREKRWGVYVARAARRFEKWFFTLPQDGPGQCQGMTTLQDVEKNPGYENFPSWGSRILWTRDHLPPLDVLMVWHAFMLNPRDYLEDCLRLGKMSLWATGFPWKAVNASIDNQSFEYYPGGASKEKFEELLRALDFRLNPNASVSDVRTLIEEALKSSRTISRANDSISGRVTREEKIPVRRMMSRYWDNSTPFALNLVGAVIRQGVFIEKMDNIDWIHSPALDSTMHRIIRKYEIFFKIISDNPRAVAVPTLDVDLAWHTHQLSSQRYFIYSIVAADGVFVNHDDKIEEAKLSDGFKRTAKAYQNITGGKVYSECTCWYCEAVRESNGSNGSFSIGREYAIELHDQQGIPSDPANSLHISAHNSIRAGEAHNRRTAQKQSVTALKLRYNYEKSQRRWKKRNKKLKHKDDRPSSQTIDYSSTAMVYGVPIFIPFYVPYGPDPSINCEVYSCNPLCVAIEEGAPGNCVGGACGFMTAAGGACQADGQGGGCGGCGGGCGGCGGGGGGGGGGCGGGGGGCGGG</sequence>
<dbReference type="eggNOG" id="ENOG502RYJ5">
    <property type="taxonomic scope" value="Eukaryota"/>
</dbReference>
<dbReference type="STRING" id="336963.C4JJC4"/>
<name>C4JJC4_UNCRE</name>
<protein>
    <submittedName>
        <fullName evidence="2">Uncharacterized protein</fullName>
    </submittedName>
</protein>